<name>A0A9R1UK64_LACSA</name>
<evidence type="ECO:0000313" key="3">
    <source>
        <dbReference type="Proteomes" id="UP000235145"/>
    </source>
</evidence>
<evidence type="ECO:0000256" key="1">
    <source>
        <dbReference type="SAM" id="MobiDB-lite"/>
    </source>
</evidence>
<dbReference type="Proteomes" id="UP000235145">
    <property type="component" value="Unassembled WGS sequence"/>
</dbReference>
<comment type="caution">
    <text evidence="2">The sequence shown here is derived from an EMBL/GenBank/DDBJ whole genome shotgun (WGS) entry which is preliminary data.</text>
</comment>
<protein>
    <submittedName>
        <fullName evidence="2">Uncharacterized protein</fullName>
    </submittedName>
</protein>
<dbReference type="EMBL" id="NBSK02000009">
    <property type="protein sequence ID" value="KAJ0188653.1"/>
    <property type="molecule type" value="Genomic_DNA"/>
</dbReference>
<feature type="region of interest" description="Disordered" evidence="1">
    <location>
        <begin position="93"/>
        <end position="139"/>
    </location>
</feature>
<organism evidence="2 3">
    <name type="scientific">Lactuca sativa</name>
    <name type="common">Garden lettuce</name>
    <dbReference type="NCBI Taxonomy" id="4236"/>
    <lineage>
        <taxon>Eukaryota</taxon>
        <taxon>Viridiplantae</taxon>
        <taxon>Streptophyta</taxon>
        <taxon>Embryophyta</taxon>
        <taxon>Tracheophyta</taxon>
        <taxon>Spermatophyta</taxon>
        <taxon>Magnoliopsida</taxon>
        <taxon>eudicotyledons</taxon>
        <taxon>Gunneridae</taxon>
        <taxon>Pentapetalae</taxon>
        <taxon>asterids</taxon>
        <taxon>campanulids</taxon>
        <taxon>Asterales</taxon>
        <taxon>Asteraceae</taxon>
        <taxon>Cichorioideae</taxon>
        <taxon>Cichorieae</taxon>
        <taxon>Lactucinae</taxon>
        <taxon>Lactuca</taxon>
    </lineage>
</organism>
<sequence length="139" mass="15921">MVLKHLKKTNFGHLAIDAYKMEMYRSTYEEPVYPLPELYDWEIPAEMMVVKPLTMDTRQAGRPRNRNHISSQGEEPIVRRCSRCDSTTHNAATFPALVPMNQKKARKNSVASSSNTKGKGKGTQETQEMLETHETQETH</sequence>
<dbReference type="AlphaFoldDB" id="A0A9R1UK64"/>
<accession>A0A9R1UK64</accession>
<gene>
    <name evidence="2" type="ORF">LSAT_V11C900466170</name>
</gene>
<proteinExistence type="predicted"/>
<evidence type="ECO:0000313" key="2">
    <source>
        <dbReference type="EMBL" id="KAJ0188653.1"/>
    </source>
</evidence>
<reference evidence="2 3" key="1">
    <citation type="journal article" date="2017" name="Nat. Commun.">
        <title>Genome assembly with in vitro proximity ligation data and whole-genome triplication in lettuce.</title>
        <authorList>
            <person name="Reyes-Chin-Wo S."/>
            <person name="Wang Z."/>
            <person name="Yang X."/>
            <person name="Kozik A."/>
            <person name="Arikit S."/>
            <person name="Song C."/>
            <person name="Xia L."/>
            <person name="Froenicke L."/>
            <person name="Lavelle D.O."/>
            <person name="Truco M.J."/>
            <person name="Xia R."/>
            <person name="Zhu S."/>
            <person name="Xu C."/>
            <person name="Xu H."/>
            <person name="Xu X."/>
            <person name="Cox K."/>
            <person name="Korf I."/>
            <person name="Meyers B.C."/>
            <person name="Michelmore R.W."/>
        </authorList>
    </citation>
    <scope>NUCLEOTIDE SEQUENCE [LARGE SCALE GENOMIC DNA]</scope>
    <source>
        <strain evidence="3">cv. Salinas</strain>
        <tissue evidence="2">Seedlings</tissue>
    </source>
</reference>
<keyword evidence="3" id="KW-1185">Reference proteome</keyword>
<feature type="compositionally biased region" description="Polar residues" evidence="1">
    <location>
        <begin position="109"/>
        <end position="129"/>
    </location>
</feature>
<feature type="compositionally biased region" description="Basic and acidic residues" evidence="1">
    <location>
        <begin position="130"/>
        <end position="139"/>
    </location>
</feature>